<dbReference type="EMBL" id="WJXZ01000004">
    <property type="protein sequence ID" value="MRS61217.1"/>
    <property type="molecule type" value="Genomic_DNA"/>
</dbReference>
<feature type="coiled-coil region" evidence="1">
    <location>
        <begin position="815"/>
        <end position="849"/>
    </location>
</feature>
<feature type="transmembrane region" description="Helical" evidence="2">
    <location>
        <begin position="214"/>
        <end position="235"/>
    </location>
</feature>
<evidence type="ECO:0000313" key="3">
    <source>
        <dbReference type="EMBL" id="MRS61217.1"/>
    </source>
</evidence>
<organism evidence="3 4">
    <name type="scientific">Larkinella terrae</name>
    <dbReference type="NCBI Taxonomy" id="2025311"/>
    <lineage>
        <taxon>Bacteria</taxon>
        <taxon>Pseudomonadati</taxon>
        <taxon>Bacteroidota</taxon>
        <taxon>Cytophagia</taxon>
        <taxon>Cytophagales</taxon>
        <taxon>Spirosomataceae</taxon>
        <taxon>Larkinella</taxon>
    </lineage>
</organism>
<evidence type="ECO:0000256" key="2">
    <source>
        <dbReference type="SAM" id="Phobius"/>
    </source>
</evidence>
<keyword evidence="4" id="KW-1185">Reference proteome</keyword>
<keyword evidence="2" id="KW-0472">Membrane</keyword>
<name>A0A7K0EHD3_9BACT</name>
<feature type="coiled-coil region" evidence="1">
    <location>
        <begin position="17"/>
        <end position="44"/>
    </location>
</feature>
<comment type="caution">
    <text evidence="3">The sequence shown here is derived from an EMBL/GenBank/DDBJ whole genome shotgun (WGS) entry which is preliminary data.</text>
</comment>
<reference evidence="3 4" key="1">
    <citation type="journal article" date="2018" name="Antonie Van Leeuwenhoek">
        <title>Larkinella terrae sp. nov., isolated from soil on Jeju Island, South Korea.</title>
        <authorList>
            <person name="Ten L.N."/>
            <person name="Jeon J."/>
            <person name="Park S.J."/>
            <person name="Park S."/>
            <person name="Lee S.Y."/>
            <person name="Kim M.K."/>
            <person name="Jung H.Y."/>
        </authorList>
    </citation>
    <scope>NUCLEOTIDE SEQUENCE [LARGE SCALE GENOMIC DNA]</scope>
    <source>
        <strain evidence="3 4">KCTC 52001</strain>
    </source>
</reference>
<evidence type="ECO:0000313" key="4">
    <source>
        <dbReference type="Proteomes" id="UP000441754"/>
    </source>
</evidence>
<dbReference type="AlphaFoldDB" id="A0A7K0EHD3"/>
<accession>A0A7K0EHD3</accession>
<proteinExistence type="predicted"/>
<keyword evidence="1" id="KW-0175">Coiled coil</keyword>
<evidence type="ECO:0000256" key="1">
    <source>
        <dbReference type="SAM" id="Coils"/>
    </source>
</evidence>
<dbReference type="Proteomes" id="UP000441754">
    <property type="component" value="Unassembled WGS sequence"/>
</dbReference>
<sequence>MSQEKENEVLIEITIDEAATEKRIASLRKSLEDLRAEKAKIKKEFKAGTITSEEYATAITKNERATKALSKEMRDNERALNLNDKANKAVTGSLNEMRARLSQYKELIGDLSPEERASKAGRDFIKMTNDLNEEVLGIEKSYGVAGRAVGRYADGIREAIGDQVPIIGQLKSIYGLLTDGITYLKENRQGWIDQAKSIQLSSIGVTGFGKAAKAALAATGIGLLVLAFTALIGFLTKTQTGMDFIERKTKAFGSVVGLVSRGVWSLGELLVNVWNKPGEALKKFGDFIQENLINQVKGFGVILKAIGEGNWVGMVDGIVQVGTGITDASKKAGKLADELERTAKAGEAVALESQKIRDLSIEMEAKYKQMRGEAERLKQIADDTTKPYNDRLAAIRKAGEIESKLQNEREAFQKRVVANVKEEAKLNGNNYEDRKKVAEAEAELGDVREERYERATEIQNTLNGLVQEEKEKSIEAAKEALSAQIAGNELRLNAAKKLGRDTLAIEEQLIRQRAELEKKDLKNKAQIRMVDAQADAEIVELRVARAVEEQSRFFRVQQSGIVARLALVKKGTEEEADLVKQQITNQAQQERINVLATIKNAKEQKAKLAEIDASEKAQRLAVDAALKAQLAQNDAVAIQARLNAVSEGSDVEFALRKELLDAQMKAELENITLTEEQKKEIRSRFAKEQAAVDKELLVKQKTDAVTAAQSRLNVTKSGSAAEYQERQKLLAEQEALELQQAGKNEVAKDEITTRYARARKDLTKEYFQDIANTITSTLQQGTATLSAIYDAQTAIQQKALDDQEKSAIKSAGANAEMREKIEKQFQKKREDLEKETGEKRKKVAKIEARINQAQAITNILANNAGRPLLAALLVALTEVQTQAQLRKIEAEQYAQGGYVSDRKGAYVTGPGTGTSDSIAARISNGEAVINAKSTQMFYPELSAINMAGGGRRFPGAMSTSALPSFNYGGVALQSASSTNTFNEARLATLIGREVSRQVSGALQNMPAPVVAVTDIHTKSAQMTKVQVRGDVTTKG</sequence>
<keyword evidence="2" id="KW-0812">Transmembrane</keyword>
<protein>
    <submittedName>
        <fullName evidence="3">Uncharacterized protein</fullName>
    </submittedName>
</protein>
<dbReference type="RefSeq" id="WP_154174620.1">
    <property type="nucleotide sequence ID" value="NZ_WJXZ01000004.1"/>
</dbReference>
<gene>
    <name evidence="3" type="ORF">GJJ30_07930</name>
</gene>
<dbReference type="OrthoDB" id="952449at2"/>
<keyword evidence="2" id="KW-1133">Transmembrane helix</keyword>